<dbReference type="EMBL" id="HACG01015369">
    <property type="protein sequence ID" value="CEK62234.1"/>
    <property type="molecule type" value="Transcribed_RNA"/>
</dbReference>
<organism evidence="1">
    <name type="scientific">Arion vulgaris</name>
    <dbReference type="NCBI Taxonomy" id="1028688"/>
    <lineage>
        <taxon>Eukaryota</taxon>
        <taxon>Metazoa</taxon>
        <taxon>Spiralia</taxon>
        <taxon>Lophotrochozoa</taxon>
        <taxon>Mollusca</taxon>
        <taxon>Gastropoda</taxon>
        <taxon>Heterobranchia</taxon>
        <taxon>Euthyneura</taxon>
        <taxon>Panpulmonata</taxon>
        <taxon>Eupulmonata</taxon>
        <taxon>Stylommatophora</taxon>
        <taxon>Helicina</taxon>
        <taxon>Arionoidea</taxon>
        <taxon>Arionidae</taxon>
        <taxon>Arion</taxon>
    </lineage>
</organism>
<dbReference type="AlphaFoldDB" id="A0A0B6Z0W9"/>
<gene>
    <name evidence="1" type="primary">ORF44603</name>
</gene>
<protein>
    <submittedName>
        <fullName evidence="1">Uncharacterized protein</fullName>
    </submittedName>
</protein>
<reference evidence="1" key="1">
    <citation type="submission" date="2014-12" db="EMBL/GenBank/DDBJ databases">
        <title>Insight into the proteome of Arion vulgaris.</title>
        <authorList>
            <person name="Aradska J."/>
            <person name="Bulat T."/>
            <person name="Smidak R."/>
            <person name="Sarate P."/>
            <person name="Gangsoo J."/>
            <person name="Sialana F."/>
            <person name="Bilban M."/>
            <person name="Lubec G."/>
        </authorList>
    </citation>
    <scope>NUCLEOTIDE SEQUENCE</scope>
    <source>
        <tissue evidence="1">Skin</tissue>
    </source>
</reference>
<name>A0A0B6Z0W9_9EUPU</name>
<sequence length="61" mass="7029">MHKAADSVSTGSYLNLQFTLKETAVTLKQNSRHKHYFIKESLLFSEFAFRNTTTEGTKRAF</sequence>
<accession>A0A0B6Z0W9</accession>
<evidence type="ECO:0000313" key="1">
    <source>
        <dbReference type="EMBL" id="CEK62234.1"/>
    </source>
</evidence>
<proteinExistence type="predicted"/>